<name>A0ABS2QUZ9_9BACI</name>
<comment type="caution">
    <text evidence="1">The sequence shown here is derived from an EMBL/GenBank/DDBJ whole genome shotgun (WGS) entry which is preliminary data.</text>
</comment>
<dbReference type="Pfam" id="PF10720">
    <property type="entry name" value="DUF2515"/>
    <property type="match status" value="1"/>
</dbReference>
<keyword evidence="2" id="KW-1185">Reference proteome</keyword>
<dbReference type="Proteomes" id="UP000809829">
    <property type="component" value="Unassembled WGS sequence"/>
</dbReference>
<organism evidence="1 2">
    <name type="scientific">Priestia iocasae</name>
    <dbReference type="NCBI Taxonomy" id="2291674"/>
    <lineage>
        <taxon>Bacteria</taxon>
        <taxon>Bacillati</taxon>
        <taxon>Bacillota</taxon>
        <taxon>Bacilli</taxon>
        <taxon>Bacillales</taxon>
        <taxon>Bacillaceae</taxon>
        <taxon>Priestia</taxon>
    </lineage>
</organism>
<dbReference type="InterPro" id="IPR019658">
    <property type="entry name" value="DUF2515"/>
</dbReference>
<protein>
    <recommendedName>
        <fullName evidence="3">DUF2515 domain-containing protein</fullName>
    </recommendedName>
</protein>
<gene>
    <name evidence="1" type="ORF">JOC83_002165</name>
</gene>
<reference evidence="1 2" key="1">
    <citation type="submission" date="2021-01" db="EMBL/GenBank/DDBJ databases">
        <title>Genomic Encyclopedia of Type Strains, Phase IV (KMG-IV): sequencing the most valuable type-strain genomes for metagenomic binning, comparative biology and taxonomic classification.</title>
        <authorList>
            <person name="Goeker M."/>
        </authorList>
    </citation>
    <scope>NUCLEOTIDE SEQUENCE [LARGE SCALE GENOMIC DNA]</scope>
    <source>
        <strain evidence="1 2">DSM 104297</strain>
    </source>
</reference>
<evidence type="ECO:0000313" key="1">
    <source>
        <dbReference type="EMBL" id="MBM7703318.1"/>
    </source>
</evidence>
<dbReference type="RefSeq" id="WP_239583457.1">
    <property type="nucleotide sequence ID" value="NZ_JAFBFC010000003.1"/>
</dbReference>
<dbReference type="EMBL" id="JAFBFC010000003">
    <property type="protein sequence ID" value="MBM7703318.1"/>
    <property type="molecule type" value="Genomic_DNA"/>
</dbReference>
<evidence type="ECO:0000313" key="2">
    <source>
        <dbReference type="Proteomes" id="UP000809829"/>
    </source>
</evidence>
<proteinExistence type="predicted"/>
<accession>A0ABS2QUZ9</accession>
<evidence type="ECO:0008006" key="3">
    <source>
        <dbReference type="Google" id="ProtNLM"/>
    </source>
</evidence>
<sequence>MDERLFEQRVLKYIKEKRQKMNIDNLSRTNAYADYYEVYPEIQWSFLASMVSRNAGWNMCDLEGKWLPCFLNKQTRDLLFLTYERANWLIFHDVYPQLLIYAISKAKGKPYFYLLPHFGVSSFIIKEWQLFWIKGDQKRLRTSLIINEQNIIQRPVIEHPFYKKKVFRSFVFTFQDFLHFSCVLFPTIDGEIFGCSVHDFWKLTKRIELGKKLAQILFNPTHFESFLCFSRQTPHTGSRHDYEQYLNPKKEKDTPILRTTFPIVSHHQSKNNDWMEDQRRILKWQKDIPYPPKTNVTKWYQKKQVELHFLIKCQSYFRHPLNQK</sequence>